<reference evidence="1" key="1">
    <citation type="submission" date="2021-05" db="EMBL/GenBank/DDBJ databases">
        <authorList>
            <person name="Pan Q."/>
            <person name="Jouanno E."/>
            <person name="Zahm M."/>
            <person name="Klopp C."/>
            <person name="Cabau C."/>
            <person name="Louis A."/>
            <person name="Berthelot C."/>
            <person name="Parey E."/>
            <person name="Roest Crollius H."/>
            <person name="Montfort J."/>
            <person name="Robinson-Rechavi M."/>
            <person name="Bouchez O."/>
            <person name="Lampietro C."/>
            <person name="Lopez Roques C."/>
            <person name="Donnadieu C."/>
            <person name="Postlethwait J."/>
            <person name="Bobe J."/>
            <person name="Dillon D."/>
            <person name="Chandos A."/>
            <person name="von Hippel F."/>
            <person name="Guiguen Y."/>
        </authorList>
    </citation>
    <scope>NUCLEOTIDE SEQUENCE</scope>
    <source>
        <strain evidence="1">YG-Jan2019</strain>
    </source>
</reference>
<gene>
    <name evidence="1" type="ORF">DPEC_G00175710</name>
</gene>
<dbReference type="Proteomes" id="UP001157502">
    <property type="component" value="Chromosome 14"/>
</dbReference>
<proteinExistence type="predicted"/>
<protein>
    <submittedName>
        <fullName evidence="1">Uncharacterized protein</fullName>
    </submittedName>
</protein>
<organism evidence="1 2">
    <name type="scientific">Dallia pectoralis</name>
    <name type="common">Alaska blackfish</name>
    <dbReference type="NCBI Taxonomy" id="75939"/>
    <lineage>
        <taxon>Eukaryota</taxon>
        <taxon>Metazoa</taxon>
        <taxon>Chordata</taxon>
        <taxon>Craniata</taxon>
        <taxon>Vertebrata</taxon>
        <taxon>Euteleostomi</taxon>
        <taxon>Actinopterygii</taxon>
        <taxon>Neopterygii</taxon>
        <taxon>Teleostei</taxon>
        <taxon>Protacanthopterygii</taxon>
        <taxon>Esociformes</taxon>
        <taxon>Umbridae</taxon>
        <taxon>Dallia</taxon>
    </lineage>
</organism>
<comment type="caution">
    <text evidence="1">The sequence shown here is derived from an EMBL/GenBank/DDBJ whole genome shotgun (WGS) entry which is preliminary data.</text>
</comment>
<dbReference type="EMBL" id="CM055741">
    <property type="protein sequence ID" value="KAJ8002043.1"/>
    <property type="molecule type" value="Genomic_DNA"/>
</dbReference>
<accession>A0ACC2GEM6</accession>
<evidence type="ECO:0000313" key="2">
    <source>
        <dbReference type="Proteomes" id="UP001157502"/>
    </source>
</evidence>
<name>A0ACC2GEM6_DALPE</name>
<sequence length="122" mass="13546">MSQSAVIYQGSRAARLSGGVVEKEREPISEANGATDIKVQQRLSECRGRLLKVSGRSDELQHEALASREYEETRRGNTETECNGSLPNQRQKRPVPTPTLKIYPQSLTCGEEGSTEEDTMHL</sequence>
<keyword evidence="2" id="KW-1185">Reference proteome</keyword>
<evidence type="ECO:0000313" key="1">
    <source>
        <dbReference type="EMBL" id="KAJ8002043.1"/>
    </source>
</evidence>